<protein>
    <submittedName>
        <fullName evidence="5">LuxR C-terminal-related transcriptional regulator</fullName>
    </submittedName>
</protein>
<gene>
    <name evidence="5" type="ORF">WKW80_27575</name>
</gene>
<dbReference type="Pfam" id="PF00196">
    <property type="entry name" value="GerE"/>
    <property type="match status" value="1"/>
</dbReference>
<dbReference type="SMART" id="SM00421">
    <property type="entry name" value="HTH_LUXR"/>
    <property type="match status" value="1"/>
</dbReference>
<dbReference type="PRINTS" id="PR00038">
    <property type="entry name" value="HTHLUXR"/>
</dbReference>
<keyword evidence="2" id="KW-0238">DNA-binding</keyword>
<name>A0ABU8W6S4_9BURK</name>
<dbReference type="InterPro" id="IPR049945">
    <property type="entry name" value="AAA_22"/>
</dbReference>
<proteinExistence type="predicted"/>
<reference evidence="5 6" key="1">
    <citation type="submission" date="2024-03" db="EMBL/GenBank/DDBJ databases">
        <title>Novel species of the genus Variovorax.</title>
        <authorList>
            <person name="Liu Q."/>
            <person name="Xin Y.-H."/>
        </authorList>
    </citation>
    <scope>NUCLEOTIDE SEQUENCE [LARGE SCALE GENOMIC DNA]</scope>
    <source>
        <strain evidence="5 6">KACC 18501</strain>
    </source>
</reference>
<dbReference type="InterPro" id="IPR059106">
    <property type="entry name" value="WHD_MalT"/>
</dbReference>
<dbReference type="PANTHER" id="PTHR44688">
    <property type="entry name" value="DNA-BINDING TRANSCRIPTIONAL ACTIVATOR DEVR_DOSR"/>
    <property type="match status" value="1"/>
</dbReference>
<dbReference type="EMBL" id="JBBKZV010000025">
    <property type="protein sequence ID" value="MEJ8825747.1"/>
    <property type="molecule type" value="Genomic_DNA"/>
</dbReference>
<dbReference type="SUPFAM" id="SSF46894">
    <property type="entry name" value="C-terminal effector domain of the bipartite response regulators"/>
    <property type="match status" value="1"/>
</dbReference>
<dbReference type="PROSITE" id="PS50043">
    <property type="entry name" value="HTH_LUXR_2"/>
    <property type="match status" value="1"/>
</dbReference>
<evidence type="ECO:0000313" key="5">
    <source>
        <dbReference type="EMBL" id="MEJ8825747.1"/>
    </source>
</evidence>
<dbReference type="RefSeq" id="WP_340366779.1">
    <property type="nucleotide sequence ID" value="NZ_JBBKZV010000025.1"/>
</dbReference>
<accession>A0ABU8W6S4</accession>
<evidence type="ECO:0000313" key="6">
    <source>
        <dbReference type="Proteomes" id="UP001363010"/>
    </source>
</evidence>
<dbReference type="Proteomes" id="UP001363010">
    <property type="component" value="Unassembled WGS sequence"/>
</dbReference>
<dbReference type="InterPro" id="IPR036388">
    <property type="entry name" value="WH-like_DNA-bd_sf"/>
</dbReference>
<evidence type="ECO:0000256" key="1">
    <source>
        <dbReference type="ARBA" id="ARBA00023015"/>
    </source>
</evidence>
<dbReference type="PANTHER" id="PTHR44688:SF16">
    <property type="entry name" value="DNA-BINDING TRANSCRIPTIONAL ACTIVATOR DEVR_DOSR"/>
    <property type="match status" value="1"/>
</dbReference>
<organism evidence="5 6">
    <name type="scientific">Variovorax humicola</name>
    <dbReference type="NCBI Taxonomy" id="1769758"/>
    <lineage>
        <taxon>Bacteria</taxon>
        <taxon>Pseudomonadati</taxon>
        <taxon>Pseudomonadota</taxon>
        <taxon>Betaproteobacteria</taxon>
        <taxon>Burkholderiales</taxon>
        <taxon>Comamonadaceae</taxon>
        <taxon>Variovorax</taxon>
    </lineage>
</organism>
<evidence type="ECO:0000256" key="3">
    <source>
        <dbReference type="ARBA" id="ARBA00023163"/>
    </source>
</evidence>
<keyword evidence="6" id="KW-1185">Reference proteome</keyword>
<evidence type="ECO:0000259" key="4">
    <source>
        <dbReference type="PROSITE" id="PS50043"/>
    </source>
</evidence>
<evidence type="ECO:0000256" key="2">
    <source>
        <dbReference type="ARBA" id="ARBA00023125"/>
    </source>
</evidence>
<dbReference type="Gene3D" id="1.25.40.10">
    <property type="entry name" value="Tetratricopeptide repeat domain"/>
    <property type="match status" value="1"/>
</dbReference>
<dbReference type="Gene3D" id="1.10.10.10">
    <property type="entry name" value="Winged helix-like DNA-binding domain superfamily/Winged helix DNA-binding domain"/>
    <property type="match status" value="1"/>
</dbReference>
<dbReference type="Gene3D" id="3.40.50.300">
    <property type="entry name" value="P-loop containing nucleotide triphosphate hydrolases"/>
    <property type="match status" value="1"/>
</dbReference>
<dbReference type="InterPro" id="IPR011990">
    <property type="entry name" value="TPR-like_helical_dom_sf"/>
</dbReference>
<dbReference type="SUPFAM" id="SSF52540">
    <property type="entry name" value="P-loop containing nucleoside triphosphate hydrolases"/>
    <property type="match status" value="1"/>
</dbReference>
<dbReference type="InterPro" id="IPR016032">
    <property type="entry name" value="Sig_transdc_resp-reg_C-effctor"/>
</dbReference>
<dbReference type="Pfam" id="PF25873">
    <property type="entry name" value="WHD_MalT"/>
    <property type="match status" value="1"/>
</dbReference>
<keyword evidence="3" id="KW-0804">Transcription</keyword>
<keyword evidence="1" id="KW-0805">Transcription regulation</keyword>
<feature type="domain" description="HTH luxR-type" evidence="4">
    <location>
        <begin position="856"/>
        <end position="921"/>
    </location>
</feature>
<dbReference type="InterPro" id="IPR027417">
    <property type="entry name" value="P-loop_NTPase"/>
</dbReference>
<sequence length="923" mass="100937">MAPTRSAGSARSAGAAEASAAVLVESRLAPPQLSLRLLARSQLSTLLHAGLTRRLLGVTAPAGYGKTTALAQFVAQLDVHGITTAWLSLDAEDNDPLRFLRHLAAALHHADARLGRHALAQVDSGSMASPDAVVASLLHDVAGHERRLMLVLDDFHLVQQEAVHRKLEWLVAHLPQNVCIVIASRTRLPLQVSQLRLRGELLELDATHFGLDLDETADFVGRVSGAPLDRAQVETLHDLTEGWIAGLQLASLALRESGDRGAFLADFSGTDRDITDYLGEQVLDSLRPDLREFLLDTAGLERFCAELCDEVLGRNDSRAMLVEVQSRNLFLSGLDRSRTWFRYHHLFADYLRGRGRERPGDAARAISLRASDWFQRHRLPHEAVRYAFEGQDLERAADLVADFSAELVQHRGEHATLLAWLTRLPQALVHTRPKIRTGHAWSLVLTRRYAEAEHELRALESACTEAGSMDDEGDLRCVVEMIRCVYWAHAGEPMLAKSRSEAWLKSWPAANAFRTGVVANVLASGCCASDAFEQGQQALAIARRAFEECGADYGLAWAAALAMMLAMRRGDHAEAMAQARHGIATVERSLGVASYAGSMLTLLAAEVCYEQGDRVQAQRHVDLGLPFIDEHGLVEMTTAGYLTRARLLRLHGDIAAADACLLEGESLGHRLRLPRLSRILAAERCTLRLQAGAVDEAHKLAQSYGLIGPAATAVADEDDSVCLLVLRLRLATPQGTGASGALNDAIRRAQRDGHQAQLARLLALKALQQHRALDRAQALRTLDEALAIGVRCGLLRSWLDGDALLIELVEAIHASRGDLRTAGRDDLVPKSYLQQVLQAAGRTTPSAPSLPRLPTTRSEAEELTERELKILRLLKAGLGNRELAQSLFLSEATVKWHLHNIFAKLGVKNRTSALARAQEISLL</sequence>
<dbReference type="InterPro" id="IPR000792">
    <property type="entry name" value="Tscrpt_reg_LuxR_C"/>
</dbReference>
<comment type="caution">
    <text evidence="5">The sequence shown here is derived from an EMBL/GenBank/DDBJ whole genome shotgun (WGS) entry which is preliminary data.</text>
</comment>
<dbReference type="CDD" id="cd06170">
    <property type="entry name" value="LuxR_C_like"/>
    <property type="match status" value="1"/>
</dbReference>
<dbReference type="Pfam" id="PF13401">
    <property type="entry name" value="AAA_22"/>
    <property type="match status" value="1"/>
</dbReference>